<dbReference type="InParanoid" id="A7F7W5"/>
<dbReference type="KEGG" id="ssl:SS1G_13695"/>
<dbReference type="EMBL" id="CH476646">
    <property type="protein sequence ID" value="EDN98836.1"/>
    <property type="molecule type" value="Genomic_DNA"/>
</dbReference>
<evidence type="ECO:0000313" key="3">
    <source>
        <dbReference type="Proteomes" id="UP000001312"/>
    </source>
</evidence>
<dbReference type="AlphaFoldDB" id="A7F7W5"/>
<feature type="domain" description="Clr5" evidence="1">
    <location>
        <begin position="31"/>
        <end position="82"/>
    </location>
</feature>
<dbReference type="InterPro" id="IPR025676">
    <property type="entry name" value="Clr5_dom"/>
</dbReference>
<dbReference type="PANTHER" id="PTHR38788">
    <property type="entry name" value="CLR5 DOMAIN-CONTAINING PROTEIN"/>
    <property type="match status" value="1"/>
</dbReference>
<dbReference type="SUPFAM" id="SSF81901">
    <property type="entry name" value="HCP-like"/>
    <property type="match status" value="1"/>
</dbReference>
<gene>
    <name evidence="2" type="ORF">SS1G_13695</name>
</gene>
<dbReference type="Pfam" id="PF14420">
    <property type="entry name" value="Clr5"/>
    <property type="match status" value="1"/>
</dbReference>
<dbReference type="PANTHER" id="PTHR38788:SF3">
    <property type="entry name" value="CLR5 DOMAIN-CONTAINING PROTEIN"/>
    <property type="match status" value="1"/>
</dbReference>
<sequence>MDAQPLLGNGISIEVEEKPLNTKGLKALSLEEWSAFKPIIQQLYIDKNKTLQDVASILMSEFGFYPTRRQLTRKFEEWGLKKNLRKAERKLLLENGHSKGTSHVSISDKRVLDPRRIQRLKRRYGHETQRPQDLPLEKIDGVVIPAVTESCPSLGEQQSTINHMEEVPASHSTPLRLEIPDEDAAMDSEHWPFEWDAVDVPGSPGLTRLFDRLELEASITPIDIDDEVVEEKQLVSGIELRHKVDMPKAALQLVNRNDEKIIATYLDIVEELLEQGKTSEAEHLHRSLHQTIQESGSSVEQSLHIRLSYLEASILWVCGQIQEAENIIRLVIQKALRFLGPSHKITMKAFGLHGLLLGISETESYSGAEKLYRYIIQAGRSGLQNEPWSYFENIRLLIIILKDMKKFEESYTLCTNIMEQLKQTLGECHSCFRQFQCTLSGLLRAWGRLSESIELLHEMITEEDMDRDFLRVDICYELAYALHEDGNYRKAMVWYKRCLLYSTELCGRRSNHMMIMCPSEALGGCYEDLSQFEDALFLYEKLSEKLKIALTDDNPLIKEVERWINWIQYRINESVASIEENEDIIYDMSLDEIFEMEDRELDERIVKTSNQISTIKLV</sequence>
<dbReference type="Gene3D" id="1.25.40.10">
    <property type="entry name" value="Tetratricopeptide repeat domain"/>
    <property type="match status" value="2"/>
</dbReference>
<dbReference type="RefSeq" id="XP_001585456.1">
    <property type="nucleotide sequence ID" value="XM_001585406.1"/>
</dbReference>
<dbReference type="InterPro" id="IPR011990">
    <property type="entry name" value="TPR-like_helical_dom_sf"/>
</dbReference>
<name>A7F7W5_SCLS1</name>
<keyword evidence="3" id="KW-1185">Reference proteome</keyword>
<dbReference type="GeneID" id="5481554"/>
<dbReference type="OMA" id="QYRINES"/>
<organism evidence="2 3">
    <name type="scientific">Sclerotinia sclerotiorum (strain ATCC 18683 / 1980 / Ss-1)</name>
    <name type="common">White mold</name>
    <name type="synonym">Whetzelinia sclerotiorum</name>
    <dbReference type="NCBI Taxonomy" id="665079"/>
    <lineage>
        <taxon>Eukaryota</taxon>
        <taxon>Fungi</taxon>
        <taxon>Dikarya</taxon>
        <taxon>Ascomycota</taxon>
        <taxon>Pezizomycotina</taxon>
        <taxon>Leotiomycetes</taxon>
        <taxon>Helotiales</taxon>
        <taxon>Sclerotiniaceae</taxon>
        <taxon>Sclerotinia</taxon>
    </lineage>
</organism>
<reference evidence="3" key="1">
    <citation type="journal article" date="2011" name="PLoS Genet.">
        <title>Genomic analysis of the necrotrophic fungal pathogens Sclerotinia sclerotiorum and Botrytis cinerea.</title>
        <authorList>
            <person name="Amselem J."/>
            <person name="Cuomo C.A."/>
            <person name="van Kan J.A."/>
            <person name="Viaud M."/>
            <person name="Benito E.P."/>
            <person name="Couloux A."/>
            <person name="Coutinho P.M."/>
            <person name="de Vries R.P."/>
            <person name="Dyer P.S."/>
            <person name="Fillinger S."/>
            <person name="Fournier E."/>
            <person name="Gout L."/>
            <person name="Hahn M."/>
            <person name="Kohn L."/>
            <person name="Lapalu N."/>
            <person name="Plummer K.M."/>
            <person name="Pradier J.M."/>
            <person name="Quevillon E."/>
            <person name="Sharon A."/>
            <person name="Simon A."/>
            <person name="ten Have A."/>
            <person name="Tudzynski B."/>
            <person name="Tudzynski P."/>
            <person name="Wincker P."/>
            <person name="Andrew M."/>
            <person name="Anthouard V."/>
            <person name="Beever R.E."/>
            <person name="Beffa R."/>
            <person name="Benoit I."/>
            <person name="Bouzid O."/>
            <person name="Brault B."/>
            <person name="Chen Z."/>
            <person name="Choquer M."/>
            <person name="Collemare J."/>
            <person name="Cotton P."/>
            <person name="Danchin E.G."/>
            <person name="Da Silva C."/>
            <person name="Gautier A."/>
            <person name="Giraud C."/>
            <person name="Giraud T."/>
            <person name="Gonzalez C."/>
            <person name="Grossetete S."/>
            <person name="Guldener U."/>
            <person name="Henrissat B."/>
            <person name="Howlett B.J."/>
            <person name="Kodira C."/>
            <person name="Kretschmer M."/>
            <person name="Lappartient A."/>
            <person name="Leroch M."/>
            <person name="Levis C."/>
            <person name="Mauceli E."/>
            <person name="Neuveglise C."/>
            <person name="Oeser B."/>
            <person name="Pearson M."/>
            <person name="Poulain J."/>
            <person name="Poussereau N."/>
            <person name="Quesneville H."/>
            <person name="Rascle C."/>
            <person name="Schumacher J."/>
            <person name="Segurens B."/>
            <person name="Sexton A."/>
            <person name="Silva E."/>
            <person name="Sirven C."/>
            <person name="Soanes D.M."/>
            <person name="Talbot N.J."/>
            <person name="Templeton M."/>
            <person name="Yandava C."/>
            <person name="Yarden O."/>
            <person name="Zeng Q."/>
            <person name="Rollins J.A."/>
            <person name="Lebrun M.H."/>
            <person name="Dickman M."/>
        </authorList>
    </citation>
    <scope>NUCLEOTIDE SEQUENCE [LARGE SCALE GENOMIC DNA]</scope>
    <source>
        <strain evidence="3">ATCC 18683 / 1980 / Ss-1</strain>
    </source>
</reference>
<dbReference type="Proteomes" id="UP000001312">
    <property type="component" value="Unassembled WGS sequence"/>
</dbReference>
<proteinExistence type="predicted"/>
<protein>
    <recommendedName>
        <fullName evidence="1">Clr5 domain-containing protein</fullName>
    </recommendedName>
</protein>
<evidence type="ECO:0000259" key="1">
    <source>
        <dbReference type="Pfam" id="PF14420"/>
    </source>
</evidence>
<accession>A7F7W5</accession>
<evidence type="ECO:0000313" key="2">
    <source>
        <dbReference type="EMBL" id="EDN98836.1"/>
    </source>
</evidence>